<dbReference type="Proteomes" id="UP000502179">
    <property type="component" value="Chromosome"/>
</dbReference>
<dbReference type="InterPro" id="IPR052911">
    <property type="entry name" value="Corrinoid_activation_enz"/>
</dbReference>
<name>A0A6G7PYK5_9BACT</name>
<dbReference type="PANTHER" id="PTHR42895:SF2">
    <property type="entry name" value="IRON-SULFUR CLUSTER PROTEIN"/>
    <property type="match status" value="1"/>
</dbReference>
<dbReference type="InterPro" id="IPR001041">
    <property type="entry name" value="2Fe-2S_ferredoxin-type"/>
</dbReference>
<dbReference type="AlphaFoldDB" id="A0A6G7PYK5"/>
<dbReference type="Pfam" id="PF17651">
    <property type="entry name" value="Raco_middle"/>
    <property type="match status" value="1"/>
</dbReference>
<gene>
    <name evidence="1" type="ORF">G4V39_10615</name>
</gene>
<dbReference type="Pfam" id="PF14574">
    <property type="entry name" value="RACo_C_ter"/>
    <property type="match status" value="1"/>
</dbReference>
<dbReference type="InterPro" id="IPR012675">
    <property type="entry name" value="Beta-grasp_dom_sf"/>
</dbReference>
<evidence type="ECO:0000313" key="1">
    <source>
        <dbReference type="EMBL" id="QIJ72700.1"/>
    </source>
</evidence>
<dbReference type="Pfam" id="PF00111">
    <property type="entry name" value="Fer2"/>
    <property type="match status" value="1"/>
</dbReference>
<dbReference type="InterPro" id="IPR027980">
    <property type="entry name" value="RACo_C"/>
</dbReference>
<evidence type="ECO:0000313" key="2">
    <source>
        <dbReference type="Proteomes" id="UP000502179"/>
    </source>
</evidence>
<keyword evidence="2" id="KW-1185">Reference proteome</keyword>
<accession>A0A6G7PYK5</accession>
<dbReference type="InterPro" id="IPR036010">
    <property type="entry name" value="2Fe-2S_ferredoxin-like_sf"/>
</dbReference>
<organism evidence="1 2">
    <name type="scientific">Thermosulfuriphilus ammonigenes</name>
    <dbReference type="NCBI Taxonomy" id="1936021"/>
    <lineage>
        <taxon>Bacteria</taxon>
        <taxon>Pseudomonadati</taxon>
        <taxon>Thermodesulfobacteriota</taxon>
        <taxon>Thermodesulfobacteria</taxon>
        <taxon>Thermodesulfobacteriales</taxon>
        <taxon>Thermodesulfobacteriaceae</taxon>
        <taxon>Thermosulfuriphilus</taxon>
    </lineage>
</organism>
<dbReference type="PROSITE" id="PS51085">
    <property type="entry name" value="2FE2S_FER_2"/>
    <property type="match status" value="1"/>
</dbReference>
<dbReference type="GO" id="GO:0051536">
    <property type="term" value="F:iron-sulfur cluster binding"/>
    <property type="evidence" value="ECO:0007669"/>
    <property type="project" value="InterPro"/>
</dbReference>
<reference evidence="1 2" key="1">
    <citation type="submission" date="2020-02" db="EMBL/GenBank/DDBJ databases">
        <title>Genome analysis of Thermosulfuriphilus ammonigenes ST65T, an anaerobic thermophilic chemolithoautotrophic bacterium isolated from a deep-sea hydrothermal vent.</title>
        <authorList>
            <person name="Slobodkina G."/>
            <person name="Allioux M."/>
            <person name="Merkel A."/>
            <person name="Alain K."/>
            <person name="Jebbar M."/>
            <person name="Slobodkin A."/>
        </authorList>
    </citation>
    <scope>NUCLEOTIDE SEQUENCE [LARGE SCALE GENOMIC DNA]</scope>
    <source>
        <strain evidence="1 2">ST65</strain>
    </source>
</reference>
<dbReference type="InterPro" id="IPR040506">
    <property type="entry name" value="RACo_linker"/>
</dbReference>
<dbReference type="Pfam" id="PF17650">
    <property type="entry name" value="RACo_linker"/>
    <property type="match status" value="1"/>
</dbReference>
<dbReference type="PANTHER" id="PTHR42895">
    <property type="entry name" value="IRON-SULFUR CLUSTER-BINDING PROTEIN-RELATED"/>
    <property type="match status" value="1"/>
</dbReference>
<dbReference type="InterPro" id="IPR041414">
    <property type="entry name" value="Raco-like_middle"/>
</dbReference>
<dbReference type="SUPFAM" id="SSF54292">
    <property type="entry name" value="2Fe-2S ferredoxin-like"/>
    <property type="match status" value="1"/>
</dbReference>
<dbReference type="KEGG" id="tav:G4V39_10615"/>
<dbReference type="CDD" id="cd00207">
    <property type="entry name" value="fer2"/>
    <property type="match status" value="1"/>
</dbReference>
<dbReference type="InterPro" id="IPR042259">
    <property type="entry name" value="Raco-like_middle_sf"/>
</dbReference>
<dbReference type="Gene3D" id="3.30.420.480">
    <property type="entry name" value="Domain of unknown function (DUF4445)"/>
    <property type="match status" value="1"/>
</dbReference>
<proteinExistence type="predicted"/>
<dbReference type="Gene3D" id="3.10.20.30">
    <property type="match status" value="1"/>
</dbReference>
<sequence>MPRIIFLPAQVEIEAQPEETIIRAAMRAGVHINASCGGAGVCGKCRVFVESGEVEGESLPEGGYKACVTIPRTDVTVRVPVESQMDRRALERPMKKTAVSWIKEGQALKWQLDPVVYQYHLVLPEPTLADNASDLSRLLRELVKIGQKEDIDVDTGVLKNLPYALRKEGFKCSVSLFQPDPEGRSLLFGVQPGAPPKEILAVAIDIGTTTVCGELLDLASGKVLASLSDYNPQVSYGEDIISRIEFARREGGLRLLHQRIIECIARLIREMTQKVGKDPSEVLLISLAGNTTMSHFFLELEPRWLREAPYVPVATIIPPVRAREVDLPVAEGARMILAPSVASYVGGDIVSGVVASGMYREEPLTLFIDIGTNGEIVVGNRDWLACAACSAGPAFEGGGIKHGMRATTGAIEAVHIDPVSLEPMVLTIGGRRPKGICGSGIIALLANLFTEGIIDRQGKFNRGLSHPRVREGRDGWEYVLVWAQESATGEDIVFTEADIDNLIRAKGAMYAGYLTLLESVGLSIEMVERVLLAGNFGSYLDLEQAITIGLLPDLPRDRFFFIGNSSLLGARFAAFSKEVAADMKRVAQMMTNFELSENPSFMDHYVSSLFLPHTDLNLFPSVKERLEAAA</sequence>
<dbReference type="InterPro" id="IPR043129">
    <property type="entry name" value="ATPase_NBD"/>
</dbReference>
<dbReference type="RefSeq" id="WP_166032915.1">
    <property type="nucleotide sequence ID" value="NZ_CP048877.1"/>
</dbReference>
<dbReference type="SUPFAM" id="SSF53067">
    <property type="entry name" value="Actin-like ATPase domain"/>
    <property type="match status" value="1"/>
</dbReference>
<dbReference type="Gene3D" id="3.10.20.880">
    <property type="match status" value="1"/>
</dbReference>
<protein>
    <submittedName>
        <fullName evidence="1">DUF4445 domain-containing protein</fullName>
    </submittedName>
</protein>
<dbReference type="EMBL" id="CP048877">
    <property type="protein sequence ID" value="QIJ72700.1"/>
    <property type="molecule type" value="Genomic_DNA"/>
</dbReference>